<comment type="caution">
    <text evidence="1">The sequence shown here is derived from an EMBL/GenBank/DDBJ whole genome shotgun (WGS) entry which is preliminary data.</text>
</comment>
<organism evidence="1 2">
    <name type="scientific">Araneus ventricosus</name>
    <name type="common">Orbweaver spider</name>
    <name type="synonym">Epeira ventricosa</name>
    <dbReference type="NCBI Taxonomy" id="182803"/>
    <lineage>
        <taxon>Eukaryota</taxon>
        <taxon>Metazoa</taxon>
        <taxon>Ecdysozoa</taxon>
        <taxon>Arthropoda</taxon>
        <taxon>Chelicerata</taxon>
        <taxon>Arachnida</taxon>
        <taxon>Araneae</taxon>
        <taxon>Araneomorphae</taxon>
        <taxon>Entelegynae</taxon>
        <taxon>Araneoidea</taxon>
        <taxon>Araneidae</taxon>
        <taxon>Araneus</taxon>
    </lineage>
</organism>
<keyword evidence="2" id="KW-1185">Reference proteome</keyword>
<gene>
    <name evidence="1" type="ORF">AVEN_83884_1</name>
</gene>
<dbReference type="AlphaFoldDB" id="A0A4Y2FUP9"/>
<evidence type="ECO:0000313" key="1">
    <source>
        <dbReference type="EMBL" id="GBM44757.1"/>
    </source>
</evidence>
<protein>
    <submittedName>
        <fullName evidence="1">Uncharacterized protein</fullName>
    </submittedName>
</protein>
<sequence>MQMKFEAWYFKVCAQKSFQAAAGNGFIFMYGNARPHESQSVGNFLEKEGIPGMLRPARSFESHSYRTCLGYSRKSLCTMSTPFQDLSAFKILAVRRVGATRFDKQPHFQHEEERLVKLCGVESIFIGCTIL</sequence>
<evidence type="ECO:0000313" key="2">
    <source>
        <dbReference type="Proteomes" id="UP000499080"/>
    </source>
</evidence>
<reference evidence="1 2" key="1">
    <citation type="journal article" date="2019" name="Sci. Rep.">
        <title>Orb-weaving spider Araneus ventricosus genome elucidates the spidroin gene catalogue.</title>
        <authorList>
            <person name="Kono N."/>
            <person name="Nakamura H."/>
            <person name="Ohtoshi R."/>
            <person name="Moran D.A.P."/>
            <person name="Shinohara A."/>
            <person name="Yoshida Y."/>
            <person name="Fujiwara M."/>
            <person name="Mori M."/>
            <person name="Tomita M."/>
            <person name="Arakawa K."/>
        </authorList>
    </citation>
    <scope>NUCLEOTIDE SEQUENCE [LARGE SCALE GENOMIC DNA]</scope>
</reference>
<accession>A0A4Y2FUP9</accession>
<proteinExistence type="predicted"/>
<dbReference type="EMBL" id="BGPR01001075">
    <property type="protein sequence ID" value="GBM44757.1"/>
    <property type="molecule type" value="Genomic_DNA"/>
</dbReference>
<name>A0A4Y2FUP9_ARAVE</name>
<dbReference type="Proteomes" id="UP000499080">
    <property type="component" value="Unassembled WGS sequence"/>
</dbReference>